<protein>
    <submittedName>
        <fullName evidence="1">Uncharacterized protein</fullName>
    </submittedName>
</protein>
<accession>A0A3P6F3M1</accession>
<dbReference type="EMBL" id="LR031877">
    <property type="protein sequence ID" value="VDD41854.1"/>
    <property type="molecule type" value="Genomic_DNA"/>
</dbReference>
<dbReference type="AlphaFoldDB" id="A0A3P6F3M1"/>
<name>A0A3P6F3M1_BRAOL</name>
<reference evidence="1" key="1">
    <citation type="submission" date="2018-11" db="EMBL/GenBank/DDBJ databases">
        <authorList>
            <consortium name="Genoscope - CEA"/>
            <person name="William W."/>
        </authorList>
    </citation>
    <scope>NUCLEOTIDE SEQUENCE</scope>
</reference>
<feature type="non-terminal residue" evidence="1">
    <location>
        <position position="1"/>
    </location>
</feature>
<gene>
    <name evidence="1" type="ORF">BOLC5T29401H</name>
</gene>
<sequence length="97" mass="10636">VPLGDFGLDWLTFTIDISLSRTPGHSATNSRSFGCQIMARDNGVPDLGGMNNEETFFADEIHHLAVNALLKSNLVSEMEGALTRSFMIQLFISCSTR</sequence>
<evidence type="ECO:0000313" key="1">
    <source>
        <dbReference type="EMBL" id="VDD41854.1"/>
    </source>
</evidence>
<organism evidence="1">
    <name type="scientific">Brassica oleracea</name>
    <name type="common">Wild cabbage</name>
    <dbReference type="NCBI Taxonomy" id="3712"/>
    <lineage>
        <taxon>Eukaryota</taxon>
        <taxon>Viridiplantae</taxon>
        <taxon>Streptophyta</taxon>
        <taxon>Embryophyta</taxon>
        <taxon>Tracheophyta</taxon>
        <taxon>Spermatophyta</taxon>
        <taxon>Magnoliopsida</taxon>
        <taxon>eudicotyledons</taxon>
        <taxon>Gunneridae</taxon>
        <taxon>Pentapetalae</taxon>
        <taxon>rosids</taxon>
        <taxon>malvids</taxon>
        <taxon>Brassicales</taxon>
        <taxon>Brassicaceae</taxon>
        <taxon>Brassiceae</taxon>
        <taxon>Brassica</taxon>
    </lineage>
</organism>
<proteinExistence type="predicted"/>